<keyword evidence="3" id="KW-0720">Serine protease</keyword>
<dbReference type="PANTHER" id="PTHR32060">
    <property type="entry name" value="TAIL-SPECIFIC PROTEASE"/>
    <property type="match status" value="1"/>
</dbReference>
<protein>
    <recommendedName>
        <fullName evidence="5">Tail specific protease domain-containing protein</fullName>
    </recommendedName>
</protein>
<dbReference type="Proteomes" id="UP000681315">
    <property type="component" value="Unassembled WGS sequence"/>
</dbReference>
<dbReference type="CDD" id="cd07560">
    <property type="entry name" value="Peptidase_S41_CPP"/>
    <property type="match status" value="1"/>
</dbReference>
<keyword evidence="1" id="KW-0645">Protease</keyword>
<dbReference type="Pfam" id="PF17804">
    <property type="entry name" value="TSP_NTD"/>
    <property type="match status" value="1"/>
</dbReference>
<name>A0ABS3SQA1_9FLAO</name>
<feature type="chain" id="PRO_5046781112" description="Tail specific protease domain-containing protein" evidence="4">
    <location>
        <begin position="20"/>
        <end position="682"/>
    </location>
</feature>
<dbReference type="InterPro" id="IPR005151">
    <property type="entry name" value="Tail-specific_protease"/>
</dbReference>
<dbReference type="InterPro" id="IPR004447">
    <property type="entry name" value="Peptidase_S41A"/>
</dbReference>
<dbReference type="RefSeq" id="WP_208233021.1">
    <property type="nucleotide sequence ID" value="NZ_JAGEVG010000006.1"/>
</dbReference>
<comment type="caution">
    <text evidence="6">The sequence shown here is derived from an EMBL/GenBank/DDBJ whole genome shotgun (WGS) entry which is preliminary data.</text>
</comment>
<keyword evidence="7" id="KW-1185">Reference proteome</keyword>
<dbReference type="PANTHER" id="PTHR32060:SF22">
    <property type="entry name" value="CARBOXYL-TERMINAL-PROCESSING PEPTIDASE 3, CHLOROPLASTIC"/>
    <property type="match status" value="1"/>
</dbReference>
<evidence type="ECO:0000256" key="2">
    <source>
        <dbReference type="ARBA" id="ARBA00022801"/>
    </source>
</evidence>
<dbReference type="InterPro" id="IPR029045">
    <property type="entry name" value="ClpP/crotonase-like_dom_sf"/>
</dbReference>
<dbReference type="EMBL" id="JAGEVG010000006">
    <property type="protein sequence ID" value="MBO3097871.1"/>
    <property type="molecule type" value="Genomic_DNA"/>
</dbReference>
<dbReference type="Gene3D" id="3.90.226.10">
    <property type="entry name" value="2-enoyl-CoA Hydratase, Chain A, domain 1"/>
    <property type="match status" value="1"/>
</dbReference>
<sequence>MLKKLAFIIFSCIVSLSYAQNNTDFCKQMDALNQRVQQHHFRPKPLNDSLSKSVFYSFLERLDENKRFFQQSDLLLFQSDEFQIDDAIASGDCSFIEKYSTILKQRIEASKSYVASLKNETFDYSGRDTLYFSAEAKSGYFKDDFSFKKYWNKRIRYSILDHLVEQDSAFSYLEENFKSLEAEAKPKIIQNQLCLLDELLHKNGEMDIFVKESFLNAFANYQDPNSFFYNDSDKSQFEDSVSNHQLTFGIDTAKNKNGDIVIAYIAPGSAAFLNGNFEENDVIKSLTSPIQTLETFCVSNEDISAFTSNEKNETIIFKIKKQNGSIQDIQLTKTELKVEQNSCTAFIIKQKYNFAYLNIPSFYTDFDSPLGNGLAHDVANQLQILSKENVKGLVIDLRFNGGGSMKEAAELSGLFINKGPLAILKYGNGDTFTITDHFKGTLFNKPIVILIDNFSASASEFFAAAMQDYNRAIIVGSPSHGKASAQVILPLSETDDLGFCKLTIEKFYRVTGKSHQSVGIVPDIILPSLYDVFKTNEVHSPFALSNDAISPNLRHISYKKLPMTEIQSRSKIRVENNESFKAIKSINSTMLNNYIDRDLSYALTLNNIYDDVKNYNDLWTNFYQAIDLTTKNIIVKNTAATRSKLSDADIKLNKILIEDISTDIYIHEALAILSDVRNIKLH</sequence>
<feature type="signal peptide" evidence="4">
    <location>
        <begin position="1"/>
        <end position="19"/>
    </location>
</feature>
<reference evidence="6 7" key="1">
    <citation type="submission" date="2021-03" db="EMBL/GenBank/DDBJ databases">
        <title>Gelidibacter sp. nov., isolated from costal sediment.</title>
        <authorList>
            <person name="Lun K.-Y."/>
        </authorList>
    </citation>
    <scope>NUCLEOTIDE SEQUENCE [LARGE SCALE GENOMIC DNA]</scope>
    <source>
        <strain evidence="6 7">DF109</strain>
    </source>
</reference>
<evidence type="ECO:0000256" key="4">
    <source>
        <dbReference type="SAM" id="SignalP"/>
    </source>
</evidence>
<proteinExistence type="predicted"/>
<keyword evidence="4" id="KW-0732">Signal</keyword>
<feature type="domain" description="Tail specific protease" evidence="5">
    <location>
        <begin position="312"/>
        <end position="527"/>
    </location>
</feature>
<evidence type="ECO:0000256" key="1">
    <source>
        <dbReference type="ARBA" id="ARBA00022670"/>
    </source>
</evidence>
<evidence type="ECO:0000313" key="7">
    <source>
        <dbReference type="Proteomes" id="UP000681315"/>
    </source>
</evidence>
<dbReference type="InterPro" id="IPR040573">
    <property type="entry name" value="TSP_N"/>
</dbReference>
<dbReference type="SMART" id="SM00245">
    <property type="entry name" value="TSPc"/>
    <property type="match status" value="1"/>
</dbReference>
<dbReference type="SUPFAM" id="SSF52096">
    <property type="entry name" value="ClpP/crotonase"/>
    <property type="match status" value="1"/>
</dbReference>
<accession>A0ABS3SQA1</accession>
<dbReference type="Pfam" id="PF03572">
    <property type="entry name" value="Peptidase_S41"/>
    <property type="match status" value="1"/>
</dbReference>
<organism evidence="6 7">
    <name type="scientific">Gelidibacter pelagius</name>
    <dbReference type="NCBI Taxonomy" id="2819985"/>
    <lineage>
        <taxon>Bacteria</taxon>
        <taxon>Pseudomonadati</taxon>
        <taxon>Bacteroidota</taxon>
        <taxon>Flavobacteriia</taxon>
        <taxon>Flavobacteriales</taxon>
        <taxon>Flavobacteriaceae</taxon>
        <taxon>Gelidibacter</taxon>
    </lineage>
</organism>
<evidence type="ECO:0000313" key="6">
    <source>
        <dbReference type="EMBL" id="MBO3097871.1"/>
    </source>
</evidence>
<evidence type="ECO:0000259" key="5">
    <source>
        <dbReference type="SMART" id="SM00245"/>
    </source>
</evidence>
<gene>
    <name evidence="6" type="ORF">J4051_06300</name>
</gene>
<evidence type="ECO:0000256" key="3">
    <source>
        <dbReference type="ARBA" id="ARBA00022825"/>
    </source>
</evidence>
<keyword evidence="2" id="KW-0378">Hydrolase</keyword>